<dbReference type="AlphaFoldDB" id="A0A396HAJ8"/>
<dbReference type="PANTHER" id="PTHR47123">
    <property type="entry name" value="F-BOX PROTEIN SKIP23"/>
    <property type="match status" value="1"/>
</dbReference>
<evidence type="ECO:0000313" key="2">
    <source>
        <dbReference type="EMBL" id="RHN49673.1"/>
    </source>
</evidence>
<gene>
    <name evidence="2" type="ORF">MtrunA17_Chr6g0449121</name>
</gene>
<dbReference type="Proteomes" id="UP000265566">
    <property type="component" value="Chromosome 6"/>
</dbReference>
<proteinExistence type="predicted"/>
<accession>A0A396HAJ8</accession>
<comment type="caution">
    <text evidence="2">The sequence shown here is derived from an EMBL/GenBank/DDBJ whole genome shotgun (WGS) entry which is preliminary data.</text>
</comment>
<dbReference type="Gramene" id="rna33877">
    <property type="protein sequence ID" value="RHN49673.1"/>
    <property type="gene ID" value="gene33877"/>
</dbReference>
<sequence length="69" mass="7809">MKFLVESEGDLLLVDVYECIRTGFPDHDPVRIHVFKLNEKKLTSLGDKVLFLNFICSFSTSASNLCVSK</sequence>
<organism evidence="2">
    <name type="scientific">Medicago truncatula</name>
    <name type="common">Barrel medic</name>
    <name type="synonym">Medicago tribuloides</name>
    <dbReference type="NCBI Taxonomy" id="3880"/>
    <lineage>
        <taxon>Eukaryota</taxon>
        <taxon>Viridiplantae</taxon>
        <taxon>Streptophyta</taxon>
        <taxon>Embryophyta</taxon>
        <taxon>Tracheophyta</taxon>
        <taxon>Spermatophyta</taxon>
        <taxon>Magnoliopsida</taxon>
        <taxon>eudicotyledons</taxon>
        <taxon>Gunneridae</taxon>
        <taxon>Pentapetalae</taxon>
        <taxon>rosids</taxon>
        <taxon>fabids</taxon>
        <taxon>Fabales</taxon>
        <taxon>Fabaceae</taxon>
        <taxon>Papilionoideae</taxon>
        <taxon>50 kb inversion clade</taxon>
        <taxon>NPAAA clade</taxon>
        <taxon>Hologalegina</taxon>
        <taxon>IRL clade</taxon>
        <taxon>Trifolieae</taxon>
        <taxon>Medicago</taxon>
    </lineage>
</organism>
<reference evidence="2" key="1">
    <citation type="journal article" date="2018" name="Nat. Plants">
        <title>Whole-genome landscape of Medicago truncatula symbiotic genes.</title>
        <authorList>
            <person name="Pecrix Y."/>
            <person name="Gamas P."/>
            <person name="Carrere S."/>
        </authorList>
    </citation>
    <scope>NUCLEOTIDE SEQUENCE</scope>
    <source>
        <tissue evidence="2">Leaves</tissue>
    </source>
</reference>
<name>A0A396HAJ8_MEDTR</name>
<dbReference type="InterPro" id="IPR005174">
    <property type="entry name" value="KIB1-4_b-propeller"/>
</dbReference>
<dbReference type="InterPro" id="IPR051304">
    <property type="entry name" value="SCF_F-box_domain"/>
</dbReference>
<evidence type="ECO:0000259" key="1">
    <source>
        <dbReference type="Pfam" id="PF03478"/>
    </source>
</evidence>
<protein>
    <recommendedName>
        <fullName evidence="1">KIB1-4 beta-propeller domain-containing protein</fullName>
    </recommendedName>
</protein>
<feature type="domain" description="KIB1-4 beta-propeller" evidence="1">
    <location>
        <begin position="2"/>
        <end position="65"/>
    </location>
</feature>
<dbReference type="Pfam" id="PF03478">
    <property type="entry name" value="Beta-prop_KIB1-4"/>
    <property type="match status" value="1"/>
</dbReference>
<dbReference type="PANTHER" id="PTHR47123:SF15">
    <property type="entry name" value="F-BOX PROTEIN SKIP23"/>
    <property type="match status" value="1"/>
</dbReference>
<dbReference type="EMBL" id="PSQE01000006">
    <property type="protein sequence ID" value="RHN49673.1"/>
    <property type="molecule type" value="Genomic_DNA"/>
</dbReference>